<evidence type="ECO:0000256" key="2">
    <source>
        <dbReference type="SAM" id="Phobius"/>
    </source>
</evidence>
<protein>
    <recommendedName>
        <fullName evidence="5">Cation efflux family</fullName>
    </recommendedName>
</protein>
<evidence type="ECO:0000256" key="1">
    <source>
        <dbReference type="SAM" id="MobiDB-lite"/>
    </source>
</evidence>
<dbReference type="Proteomes" id="UP000515908">
    <property type="component" value="Chromosome 06"/>
</dbReference>
<organism evidence="3 4">
    <name type="scientific">Angomonas deanei</name>
    <dbReference type="NCBI Taxonomy" id="59799"/>
    <lineage>
        <taxon>Eukaryota</taxon>
        <taxon>Discoba</taxon>
        <taxon>Euglenozoa</taxon>
        <taxon>Kinetoplastea</taxon>
        <taxon>Metakinetoplastina</taxon>
        <taxon>Trypanosomatida</taxon>
        <taxon>Trypanosomatidae</taxon>
        <taxon>Strigomonadinae</taxon>
        <taxon>Angomonas</taxon>
    </lineage>
</organism>
<proteinExistence type="predicted"/>
<keyword evidence="4" id="KW-1185">Reference proteome</keyword>
<evidence type="ECO:0000313" key="4">
    <source>
        <dbReference type="Proteomes" id="UP000515908"/>
    </source>
</evidence>
<feature type="compositionally biased region" description="Basic residues" evidence="1">
    <location>
        <begin position="352"/>
        <end position="363"/>
    </location>
</feature>
<reference evidence="3 4" key="1">
    <citation type="submission" date="2020-08" db="EMBL/GenBank/DDBJ databases">
        <authorList>
            <person name="Newling K."/>
            <person name="Davey J."/>
            <person name="Forrester S."/>
        </authorList>
    </citation>
    <scope>NUCLEOTIDE SEQUENCE [LARGE SCALE GENOMIC DNA]</scope>
    <source>
        <strain evidence="4">Crithidia deanei Carvalho (ATCC PRA-265)</strain>
    </source>
</reference>
<dbReference type="AlphaFoldDB" id="A0A7G2C9J9"/>
<gene>
    <name evidence="3" type="ORF">ADEAN_000370000</name>
</gene>
<dbReference type="OrthoDB" id="266076at2759"/>
<feature type="transmembrane region" description="Helical" evidence="2">
    <location>
        <begin position="21"/>
        <end position="44"/>
    </location>
</feature>
<feature type="region of interest" description="Disordered" evidence="1">
    <location>
        <begin position="348"/>
        <end position="412"/>
    </location>
</feature>
<accession>A0A7G2C9J9</accession>
<feature type="transmembrane region" description="Helical" evidence="2">
    <location>
        <begin position="120"/>
        <end position="139"/>
    </location>
</feature>
<feature type="transmembrane region" description="Helical" evidence="2">
    <location>
        <begin position="89"/>
        <end position="108"/>
    </location>
</feature>
<feature type="transmembrane region" description="Helical" evidence="2">
    <location>
        <begin position="50"/>
        <end position="69"/>
    </location>
</feature>
<keyword evidence="2" id="KW-0812">Transmembrane</keyword>
<name>A0A7G2C9J9_9TRYP</name>
<keyword evidence="2" id="KW-0472">Membrane</keyword>
<feature type="compositionally biased region" description="Basic and acidic residues" evidence="1">
    <location>
        <begin position="364"/>
        <end position="380"/>
    </location>
</feature>
<dbReference type="EMBL" id="LR877150">
    <property type="protein sequence ID" value="CAD2216239.1"/>
    <property type="molecule type" value="Genomic_DNA"/>
</dbReference>
<feature type="transmembrane region" description="Helical" evidence="2">
    <location>
        <begin position="197"/>
        <end position="219"/>
    </location>
</feature>
<evidence type="ECO:0008006" key="5">
    <source>
        <dbReference type="Google" id="ProtNLM"/>
    </source>
</evidence>
<keyword evidence="2" id="KW-1133">Transmembrane helix</keyword>
<evidence type="ECO:0000313" key="3">
    <source>
        <dbReference type="EMBL" id="CAD2216239.1"/>
    </source>
</evidence>
<dbReference type="VEuPathDB" id="TriTrypDB:ADEAN_000370000"/>
<sequence>MSALTLFLERPKNAAHRRRKVAAICFAVVYLYMIFCIVQCNYLLVNVQAFAVLHTSLSIGSVVIGESLANSSVGGDRYPFCFGLERLSLLFRTGGVCFFFFGCLTTISEVAHKAMHDAHTNVPLVLSCGLIHFVVLLVFRSDVLLCDRVFGARSSYGGPPREEEVIEDVCRSSDPVASRDVADISGAYFVPKKRRTLLLWANMCLAPLTTIVIVLLGRFPLFRNSRLDVIGGFGLSVYYLSVSSEQAKWMLQLFLNNRPTTSSKCAAVDNLIGQVERMSGVIRVHSVMLWSVTVRDQMCIVRLIIAPHTEGAFLSRQARTLLETVVRQAMVECYLEGEIPDPILVKTTTAHSHSHSHSHGHPHSHGDSCHHSHEEERVEFDMQMEDSAHTAFPKPPTGIPPSGSHFPDPPKL</sequence>